<dbReference type="Proteomes" id="UP000004510">
    <property type="component" value="Unassembled WGS sequence"/>
</dbReference>
<dbReference type="HOGENOM" id="CLU_3228143_0_0_4"/>
<reference evidence="3" key="1">
    <citation type="submission" date="2010-03" db="EMBL/GenBank/DDBJ databases">
        <title>Complete sequence of Mobiluncus curtisii ATCC 43063.</title>
        <authorList>
            <person name="Muzny D."/>
            <person name="Qin X."/>
            <person name="Deng J."/>
            <person name="Jiang H."/>
            <person name="Liu Y."/>
            <person name="Qu J."/>
            <person name="Song X.-Z."/>
            <person name="Zhang L."/>
            <person name="Thornton R."/>
            <person name="Coyle M."/>
            <person name="Francisco L."/>
            <person name="Jackson L."/>
            <person name="Javaid M."/>
            <person name="Korchina V."/>
            <person name="Kovar C."/>
            <person name="Mata R."/>
            <person name="Mathew T."/>
            <person name="Ngo R."/>
            <person name="Nguyen L."/>
            <person name="Nguyen N."/>
            <person name="Okwuonu G."/>
            <person name="Ongeri F."/>
            <person name="Pham C."/>
            <person name="Simmons D."/>
            <person name="Wilczek-Boney K."/>
            <person name="Hale W."/>
            <person name="Jakkamsetti A."/>
            <person name="Pham P."/>
            <person name="Ruth R."/>
            <person name="San Lucas F."/>
            <person name="Warren J."/>
            <person name="Zhang J."/>
            <person name="Zhao Z."/>
            <person name="Zhou C."/>
            <person name="Zhu D."/>
            <person name="Lee S."/>
            <person name="Bess C."/>
            <person name="Blankenburg K."/>
            <person name="Forbes L."/>
            <person name="Fu Q."/>
            <person name="Gubbala S."/>
            <person name="Hirani K."/>
            <person name="Jayaseelan J.C."/>
            <person name="Lara F."/>
            <person name="Munidasa M."/>
            <person name="Palculict T."/>
            <person name="Patil S."/>
            <person name="Pu L.-L."/>
            <person name="Saada N."/>
            <person name="Tang L."/>
            <person name="Weissenberger G."/>
            <person name="Zhu Y."/>
            <person name="Hemphill L."/>
            <person name="Shang Y."/>
            <person name="Youmans B."/>
            <person name="Ayvaz T."/>
            <person name="Ross M."/>
            <person name="Santibanez J."/>
            <person name="Aqrawi P."/>
            <person name="Gross S."/>
            <person name="Joshi V."/>
            <person name="Fowler G."/>
            <person name="Nazareth L."/>
            <person name="Reid J."/>
            <person name="Worley K."/>
            <person name="Petrosino J."/>
            <person name="Highlander S."/>
            <person name="Gibbs R."/>
            <person name="Gibbs R."/>
        </authorList>
    </citation>
    <scope>NUCLEOTIDE SEQUENCE [LARGE SCALE GENOMIC DNA]</scope>
    <source>
        <strain evidence="3">ATCC 43553</strain>
    </source>
</reference>
<evidence type="ECO:0000256" key="1">
    <source>
        <dbReference type="SAM" id="MobiDB-lite"/>
    </source>
</evidence>
<dbReference type="EMBL" id="ADMS01000108">
    <property type="protein sequence ID" value="EFF73917.1"/>
    <property type="molecule type" value="Genomic_DNA"/>
</dbReference>
<evidence type="ECO:0000313" key="3">
    <source>
        <dbReference type="Proteomes" id="UP000004510"/>
    </source>
</evidence>
<accession>D4XGW3</accession>
<name>D4XGW3_9BURK</name>
<dbReference type="AlphaFoldDB" id="D4XGW3"/>
<dbReference type="PATRIC" id="fig|742159.3.peg.198"/>
<evidence type="ECO:0000313" key="2">
    <source>
        <dbReference type="EMBL" id="EFF73917.1"/>
    </source>
</evidence>
<sequence length="43" mass="4604">MGPVEGARYATSSAARPIADTRPAHYAATPSPEHRIHTILMDS</sequence>
<organism evidence="2 3">
    <name type="scientific">Achromobacter piechaudii ATCC 43553</name>
    <dbReference type="NCBI Taxonomy" id="742159"/>
    <lineage>
        <taxon>Bacteria</taxon>
        <taxon>Pseudomonadati</taxon>
        <taxon>Pseudomonadota</taxon>
        <taxon>Betaproteobacteria</taxon>
        <taxon>Burkholderiales</taxon>
        <taxon>Alcaligenaceae</taxon>
        <taxon>Achromobacter</taxon>
    </lineage>
</organism>
<comment type="caution">
    <text evidence="2">The sequence shown here is derived from an EMBL/GenBank/DDBJ whole genome shotgun (WGS) entry which is preliminary data.</text>
</comment>
<gene>
    <name evidence="2" type="ORF">HMPREF0004_4710</name>
</gene>
<feature type="region of interest" description="Disordered" evidence="1">
    <location>
        <begin position="1"/>
        <end position="43"/>
    </location>
</feature>
<protein>
    <submittedName>
        <fullName evidence="2">Uncharacterized protein</fullName>
    </submittedName>
</protein>
<proteinExistence type="predicted"/>